<evidence type="ECO:0000313" key="1">
    <source>
        <dbReference type="EMBL" id="KAK3287927.1"/>
    </source>
</evidence>
<sequence>MKMIPDEGSTWHLTTEAFDLPQSYGTLLDSSGKGNSVVSVRAPRWLDGWRATANITVSSRKGRKIPARPVLFLSIS</sequence>
<dbReference type="AlphaFoldDB" id="A0AAE0LJZ1"/>
<gene>
    <name evidence="1" type="ORF">CYMTET_4581</name>
</gene>
<organism evidence="1 2">
    <name type="scientific">Cymbomonas tetramitiformis</name>
    <dbReference type="NCBI Taxonomy" id="36881"/>
    <lineage>
        <taxon>Eukaryota</taxon>
        <taxon>Viridiplantae</taxon>
        <taxon>Chlorophyta</taxon>
        <taxon>Pyramimonadophyceae</taxon>
        <taxon>Pyramimonadales</taxon>
        <taxon>Pyramimonadaceae</taxon>
        <taxon>Cymbomonas</taxon>
    </lineage>
</organism>
<evidence type="ECO:0000313" key="2">
    <source>
        <dbReference type="Proteomes" id="UP001190700"/>
    </source>
</evidence>
<comment type="caution">
    <text evidence="1">The sequence shown here is derived from an EMBL/GenBank/DDBJ whole genome shotgun (WGS) entry which is preliminary data.</text>
</comment>
<reference evidence="1 2" key="1">
    <citation type="journal article" date="2015" name="Genome Biol. Evol.">
        <title>Comparative Genomics of a Bacterivorous Green Alga Reveals Evolutionary Causalities and Consequences of Phago-Mixotrophic Mode of Nutrition.</title>
        <authorList>
            <person name="Burns J.A."/>
            <person name="Paasch A."/>
            <person name="Narechania A."/>
            <person name="Kim E."/>
        </authorList>
    </citation>
    <scope>NUCLEOTIDE SEQUENCE [LARGE SCALE GENOMIC DNA]</scope>
    <source>
        <strain evidence="1 2">PLY_AMNH</strain>
    </source>
</reference>
<accession>A0AAE0LJZ1</accession>
<name>A0AAE0LJZ1_9CHLO</name>
<dbReference type="EMBL" id="LGRX02000648">
    <property type="protein sequence ID" value="KAK3287927.1"/>
    <property type="molecule type" value="Genomic_DNA"/>
</dbReference>
<keyword evidence="2" id="KW-1185">Reference proteome</keyword>
<proteinExistence type="predicted"/>
<protein>
    <submittedName>
        <fullName evidence="1">Uncharacterized protein</fullName>
    </submittedName>
</protein>
<dbReference type="Proteomes" id="UP001190700">
    <property type="component" value="Unassembled WGS sequence"/>
</dbReference>